<dbReference type="AlphaFoldDB" id="A0A0S3F1S6"/>
<feature type="transmembrane region" description="Helical" evidence="1">
    <location>
        <begin position="27"/>
        <end position="46"/>
    </location>
</feature>
<name>A0A0S3F1S6_9SPHN</name>
<dbReference type="Pfam" id="PF13400">
    <property type="entry name" value="Tad"/>
    <property type="match status" value="1"/>
</dbReference>
<dbReference type="Proteomes" id="UP000056968">
    <property type="component" value="Chromosome"/>
</dbReference>
<dbReference type="SUPFAM" id="SSF53300">
    <property type="entry name" value="vWA-like"/>
    <property type="match status" value="1"/>
</dbReference>
<dbReference type="KEGG" id="sbd:ATN00_16150"/>
<dbReference type="OrthoDB" id="7522752at2"/>
<keyword evidence="4" id="KW-1185">Reference proteome</keyword>
<feature type="domain" description="Putative Flp pilus-assembly TadG-like N-terminal" evidence="2">
    <location>
        <begin position="25"/>
        <end position="69"/>
    </location>
</feature>
<evidence type="ECO:0000256" key="1">
    <source>
        <dbReference type="SAM" id="Phobius"/>
    </source>
</evidence>
<dbReference type="EMBL" id="CP013264">
    <property type="protein sequence ID" value="ALR21596.1"/>
    <property type="molecule type" value="Genomic_DNA"/>
</dbReference>
<protein>
    <recommendedName>
        <fullName evidence="2">Putative Flp pilus-assembly TadG-like N-terminal domain-containing protein</fullName>
    </recommendedName>
</protein>
<proteinExistence type="predicted"/>
<dbReference type="Gene3D" id="3.40.50.410">
    <property type="entry name" value="von Willebrand factor, type A domain"/>
    <property type="match status" value="2"/>
</dbReference>
<keyword evidence="1" id="KW-1133">Transmembrane helix</keyword>
<evidence type="ECO:0000313" key="3">
    <source>
        <dbReference type="EMBL" id="ALR21596.1"/>
    </source>
</evidence>
<dbReference type="RefSeq" id="WP_062066353.1">
    <property type="nucleotide sequence ID" value="NZ_CP013264.1"/>
</dbReference>
<accession>A0A0S3F1S6</accession>
<dbReference type="InterPro" id="IPR036465">
    <property type="entry name" value="vWFA_dom_sf"/>
</dbReference>
<sequence length="662" mass="70887">MSKNNHGGGALKQGFLARLLRNQAGNALMIVAAAVIPLLGLVGGGIDMSRLYLTQARLQQACDAGALAGRKEMGAGAWSANSGKPDTVALQLFDANFGSNPYGTTGTTRSFVESNRKVTGTASVTVPMTVMRALGISSKTLSTTCEAEMRIPNTDVMFVLDVTGSMASKANSSDSLSKIDGLKKAVKCFYEALAKQDTDADCGSTPTGSNSSTAQLRFGFVPYSVNVNVGKLLKNDWIADNWTYQSRTYAWNGTTYNTSTSEGSWTKVSGTVVSDTVSGQSSCNIPADTFLQTTSSSESSSTATDGTVTIRTTTTRISNGIDYDDKCSSSSNKNKKTYSYDRTIYTVYKEQKVDTTTKTPRYIYTYQPVSFPVASLKAGGTDNSQWNGSITLPVGTGGANRSIAWNGCIEERKTVRATSYYPIPSGAYDLDIDMVPSTSDRDTQWGPLLPGAQFNRNTYENLESTNASSSMSATCPTEAKKLQVWASASSFQAYVNSLTPSGTTYHDIGMLWGARLASPTGIFRSENAATPTGGQIERHIIFMTDGETNSGVEEPTAYGIHKLDRRQTSETIAPTDPDTDAQVNARFTALCSAAKNKGFTVWTIYFGVTVTNSSSQPVKDTAARLQNCASDAQHAFTAANSTTLINNFKDIADNISQLRLTQ</sequence>
<keyword evidence="1" id="KW-0472">Membrane</keyword>
<reference evidence="3 4" key="1">
    <citation type="submission" date="2015-11" db="EMBL/GenBank/DDBJ databases">
        <title>A Two-component Flavoprotein Monooxygenase System MeaXY Responsible for para-Hydroxylation of 2-Methyl-6-ethylaniline and 2,6-Diethylaniline in Sphingobium baderi DE-13.</title>
        <authorList>
            <person name="Cheng M."/>
            <person name="Meng Q."/>
            <person name="Yang Y."/>
            <person name="Chu C."/>
            <person name="Yan X."/>
            <person name="He J."/>
            <person name="Li S."/>
        </authorList>
    </citation>
    <scope>NUCLEOTIDE SEQUENCE [LARGE SCALE GENOMIC DNA]</scope>
    <source>
        <strain evidence="3 4">DE-13</strain>
    </source>
</reference>
<keyword evidence="1" id="KW-0812">Transmembrane</keyword>
<organism evidence="3 4">
    <name type="scientific">Sphingobium baderi</name>
    <dbReference type="NCBI Taxonomy" id="1332080"/>
    <lineage>
        <taxon>Bacteria</taxon>
        <taxon>Pseudomonadati</taxon>
        <taxon>Pseudomonadota</taxon>
        <taxon>Alphaproteobacteria</taxon>
        <taxon>Sphingomonadales</taxon>
        <taxon>Sphingomonadaceae</taxon>
        <taxon>Sphingobium</taxon>
    </lineage>
</organism>
<evidence type="ECO:0000313" key="4">
    <source>
        <dbReference type="Proteomes" id="UP000056968"/>
    </source>
</evidence>
<gene>
    <name evidence="3" type="ORF">ATN00_16150</name>
</gene>
<dbReference type="STRING" id="1332080.ATN00_16150"/>
<dbReference type="InterPro" id="IPR028087">
    <property type="entry name" value="Tad_N"/>
</dbReference>
<evidence type="ECO:0000259" key="2">
    <source>
        <dbReference type="Pfam" id="PF13400"/>
    </source>
</evidence>